<reference evidence="8" key="1">
    <citation type="submission" date="2015-09" db="EMBL/GenBank/DDBJ databases">
        <authorList>
            <person name="Fill T.P."/>
            <person name="Baretta J.F."/>
            <person name="de Almeida L.G."/>
            <person name="Rocha M."/>
            <person name="de Souza D.H."/>
            <person name="Malavazi I."/>
            <person name="Cerdeira L.T."/>
            <person name="Hong H."/>
            <person name="Samborskyy M."/>
            <person name="de Vasconcelos A.T."/>
            <person name="Leadlay P."/>
            <person name="Rodrigues-Filho E."/>
        </authorList>
    </citation>
    <scope>NUCLEOTIDE SEQUENCE [LARGE SCALE GENOMIC DNA]</scope>
    <source>
        <strain evidence="8">LaBioMMi 136</strain>
    </source>
</reference>
<protein>
    <recommendedName>
        <fullName evidence="6">Aminoglycoside phosphotransferase domain-containing protein</fullName>
    </recommendedName>
</protein>
<gene>
    <name evidence="7" type="ORF">PEBR_42672</name>
</gene>
<evidence type="ECO:0000259" key="6">
    <source>
        <dbReference type="Pfam" id="PF01636"/>
    </source>
</evidence>
<sequence>MAGELLEQDEVRKEVQQQLAQTSFRCSSLSQLSGGTANFVYRGIPLSGDPESIIIKHTKNYLSSNASFKLDAERCHFEGAILKALDGFESPELSDKIKIKTPQLFHFDKETNTQVLEDLPDSVDLKHYLISEVSRDMSKTSALALGNSLGSWLRAFHSWAAKPEQAEIREILSRNQPLKDLKFYINYTWLLDTIGKFTTILEDSRDVFEKVRESAAEELKRNEYDDEYNVIHGDFWTGNVLMSNMPLTSDSQTTLFVIDWEMAQIGSRALDLGQMIAETYETKLFKNVEHGVWVIEGLMDAYGHLTDRMAFRTAIQVGTHLVCFGSRVAGWGSPEQVEEVVNVGRDLIVQAWKENKSWFEGHHLRCLFQW</sequence>
<dbReference type="PANTHER" id="PTHR34273">
    <property type="entry name" value="METHYLTHIORIBOSE KINASE"/>
    <property type="match status" value="1"/>
</dbReference>
<keyword evidence="4" id="KW-0418">Kinase</keyword>
<dbReference type="InterPro" id="IPR011009">
    <property type="entry name" value="Kinase-like_dom_sf"/>
</dbReference>
<dbReference type="EMBL" id="LJBN01000247">
    <property type="protein sequence ID" value="OOQ81524.1"/>
    <property type="molecule type" value="Genomic_DNA"/>
</dbReference>
<dbReference type="SUPFAM" id="SSF56112">
    <property type="entry name" value="Protein kinase-like (PK-like)"/>
    <property type="match status" value="1"/>
</dbReference>
<accession>A0A1S9R7L9</accession>
<evidence type="ECO:0000313" key="8">
    <source>
        <dbReference type="Proteomes" id="UP000190744"/>
    </source>
</evidence>
<evidence type="ECO:0000256" key="2">
    <source>
        <dbReference type="ARBA" id="ARBA00022679"/>
    </source>
</evidence>
<evidence type="ECO:0000256" key="4">
    <source>
        <dbReference type="ARBA" id="ARBA00022777"/>
    </source>
</evidence>
<keyword evidence="5" id="KW-0067">ATP-binding</keyword>
<evidence type="ECO:0000256" key="1">
    <source>
        <dbReference type="ARBA" id="ARBA00010165"/>
    </source>
</evidence>
<comment type="caution">
    <text evidence="7">The sequence shown here is derived from an EMBL/GenBank/DDBJ whole genome shotgun (WGS) entry which is preliminary data.</text>
</comment>
<dbReference type="InterPro" id="IPR002575">
    <property type="entry name" value="Aminoglycoside_PTrfase"/>
</dbReference>
<dbReference type="GO" id="GO:0016301">
    <property type="term" value="F:kinase activity"/>
    <property type="evidence" value="ECO:0007669"/>
    <property type="project" value="UniProtKB-KW"/>
</dbReference>
<organism evidence="7 8">
    <name type="scientific">Penicillium brasilianum</name>
    <dbReference type="NCBI Taxonomy" id="104259"/>
    <lineage>
        <taxon>Eukaryota</taxon>
        <taxon>Fungi</taxon>
        <taxon>Dikarya</taxon>
        <taxon>Ascomycota</taxon>
        <taxon>Pezizomycotina</taxon>
        <taxon>Eurotiomycetes</taxon>
        <taxon>Eurotiomycetidae</taxon>
        <taxon>Eurotiales</taxon>
        <taxon>Aspergillaceae</taxon>
        <taxon>Penicillium</taxon>
    </lineage>
</organism>
<name>A0A1S9R7L9_PENBI</name>
<proteinExistence type="inferred from homology"/>
<dbReference type="Gene3D" id="3.30.200.20">
    <property type="entry name" value="Phosphorylase Kinase, domain 1"/>
    <property type="match status" value="1"/>
</dbReference>
<keyword evidence="2" id="KW-0808">Transferase</keyword>
<dbReference type="AlphaFoldDB" id="A0A1S9R7L9"/>
<comment type="similarity">
    <text evidence="1">Belongs to the methylthioribose kinase family.</text>
</comment>
<dbReference type="PANTHER" id="PTHR34273:SF2">
    <property type="entry name" value="METHYLTHIORIBOSE KINASE"/>
    <property type="match status" value="1"/>
</dbReference>
<evidence type="ECO:0000256" key="3">
    <source>
        <dbReference type="ARBA" id="ARBA00022741"/>
    </source>
</evidence>
<evidence type="ECO:0000256" key="5">
    <source>
        <dbReference type="ARBA" id="ARBA00022840"/>
    </source>
</evidence>
<keyword evidence="3" id="KW-0547">Nucleotide-binding</keyword>
<dbReference type="Pfam" id="PF01636">
    <property type="entry name" value="APH"/>
    <property type="match status" value="1"/>
</dbReference>
<dbReference type="Proteomes" id="UP000190744">
    <property type="component" value="Unassembled WGS sequence"/>
</dbReference>
<evidence type="ECO:0000313" key="7">
    <source>
        <dbReference type="EMBL" id="OOQ81524.1"/>
    </source>
</evidence>
<dbReference type="GO" id="GO:0005524">
    <property type="term" value="F:ATP binding"/>
    <property type="evidence" value="ECO:0007669"/>
    <property type="project" value="UniProtKB-KW"/>
</dbReference>
<feature type="domain" description="Aminoglycoside phosphotransferase" evidence="6">
    <location>
        <begin position="71"/>
        <end position="278"/>
    </location>
</feature>
<dbReference type="Gene3D" id="3.90.1200.10">
    <property type="match status" value="1"/>
</dbReference>